<organism evidence="2 3">
    <name type="scientific">Ruminococcus bovis</name>
    <dbReference type="NCBI Taxonomy" id="2564099"/>
    <lineage>
        <taxon>Bacteria</taxon>
        <taxon>Bacillati</taxon>
        <taxon>Bacillota</taxon>
        <taxon>Clostridia</taxon>
        <taxon>Eubacteriales</taxon>
        <taxon>Oscillospiraceae</taxon>
        <taxon>Ruminococcus</taxon>
    </lineage>
</organism>
<dbReference type="CDD" id="cd06171">
    <property type="entry name" value="Sigma70_r4"/>
    <property type="match status" value="1"/>
</dbReference>
<dbReference type="Proteomes" id="UP000301475">
    <property type="component" value="Chromosome"/>
</dbReference>
<dbReference type="OrthoDB" id="1734549at2"/>
<evidence type="ECO:0000259" key="1">
    <source>
        <dbReference type="Pfam" id="PF08281"/>
    </source>
</evidence>
<reference evidence="2 3" key="1">
    <citation type="submission" date="2019-04" db="EMBL/GenBank/DDBJ databases">
        <authorList>
            <person name="Embree M."/>
            <person name="Gaffney J.R."/>
        </authorList>
    </citation>
    <scope>NUCLEOTIDE SEQUENCE [LARGE SCALE GENOMIC DNA]</scope>
    <source>
        <strain evidence="2 3">JE7A12</strain>
    </source>
</reference>
<dbReference type="Gene3D" id="1.10.10.10">
    <property type="entry name" value="Winged helix-like DNA-binding domain superfamily/Winged helix DNA-binding domain"/>
    <property type="match status" value="1"/>
</dbReference>
<dbReference type="InterPro" id="IPR013324">
    <property type="entry name" value="RNA_pol_sigma_r3/r4-like"/>
</dbReference>
<dbReference type="GO" id="GO:0016987">
    <property type="term" value="F:sigma factor activity"/>
    <property type="evidence" value="ECO:0007669"/>
    <property type="project" value="InterPro"/>
</dbReference>
<dbReference type="RefSeq" id="WP_138157494.1">
    <property type="nucleotide sequence ID" value="NZ_CP039381.1"/>
</dbReference>
<dbReference type="EMBL" id="CP039381">
    <property type="protein sequence ID" value="QCT07486.1"/>
    <property type="molecule type" value="Genomic_DNA"/>
</dbReference>
<dbReference type="InterPro" id="IPR036388">
    <property type="entry name" value="WH-like_DNA-bd_sf"/>
</dbReference>
<dbReference type="KEGG" id="ruj:E5Z56_09030"/>
<dbReference type="Pfam" id="PF08281">
    <property type="entry name" value="Sigma70_r4_2"/>
    <property type="match status" value="1"/>
</dbReference>
<dbReference type="InterPro" id="IPR013249">
    <property type="entry name" value="RNA_pol_sigma70_r4_t2"/>
</dbReference>
<sequence>MRNQVHMTEDFENLLAYNLYNQTGYSNTEDRNNIKKMLKVGIDNILTEKQRKCVIMHYFEKKPMKQIAKELGVCPSTVTRTIQLAKKRLSILSVFL</sequence>
<accession>A0A4P8XWG9</accession>
<evidence type="ECO:0000313" key="3">
    <source>
        <dbReference type="Proteomes" id="UP000301475"/>
    </source>
</evidence>
<dbReference type="SUPFAM" id="SSF88659">
    <property type="entry name" value="Sigma3 and sigma4 domains of RNA polymerase sigma factors"/>
    <property type="match status" value="1"/>
</dbReference>
<keyword evidence="3" id="KW-1185">Reference proteome</keyword>
<evidence type="ECO:0000313" key="2">
    <source>
        <dbReference type="EMBL" id="QCT07486.1"/>
    </source>
</evidence>
<gene>
    <name evidence="2" type="ORF">E5Z56_09030</name>
</gene>
<proteinExistence type="predicted"/>
<feature type="domain" description="RNA polymerase sigma factor 70 region 4 type 2" evidence="1">
    <location>
        <begin position="46"/>
        <end position="89"/>
    </location>
</feature>
<dbReference type="GO" id="GO:0003677">
    <property type="term" value="F:DNA binding"/>
    <property type="evidence" value="ECO:0007669"/>
    <property type="project" value="InterPro"/>
</dbReference>
<dbReference type="GO" id="GO:0006352">
    <property type="term" value="P:DNA-templated transcription initiation"/>
    <property type="evidence" value="ECO:0007669"/>
    <property type="project" value="InterPro"/>
</dbReference>
<name>A0A4P8XWG9_9FIRM</name>
<dbReference type="AlphaFoldDB" id="A0A4P8XWG9"/>
<protein>
    <recommendedName>
        <fullName evidence="1">RNA polymerase sigma factor 70 region 4 type 2 domain-containing protein</fullName>
    </recommendedName>
</protein>